<dbReference type="EMBL" id="CAUWAG010000007">
    <property type="protein sequence ID" value="CAJ2505044.1"/>
    <property type="molecule type" value="Genomic_DNA"/>
</dbReference>
<dbReference type="Proteomes" id="UP001295740">
    <property type="component" value="Unassembled WGS sequence"/>
</dbReference>
<comment type="caution">
    <text evidence="2">The sequence shown here is derived from an EMBL/GenBank/DDBJ whole genome shotgun (WGS) entry which is preliminary data.</text>
</comment>
<proteinExistence type="predicted"/>
<feature type="region of interest" description="Disordered" evidence="1">
    <location>
        <begin position="325"/>
        <end position="446"/>
    </location>
</feature>
<evidence type="ECO:0000313" key="2">
    <source>
        <dbReference type="EMBL" id="CAJ2505044.1"/>
    </source>
</evidence>
<feature type="compositionally biased region" description="Low complexity" evidence="1">
    <location>
        <begin position="373"/>
        <end position="390"/>
    </location>
</feature>
<name>A0AAI8VHG9_9PEZI</name>
<gene>
    <name evidence="2" type="ORF">KHLLAP_LOCUS5512</name>
</gene>
<feature type="compositionally biased region" description="Pro residues" evidence="1">
    <location>
        <begin position="14"/>
        <end position="23"/>
    </location>
</feature>
<organism evidence="2 3">
    <name type="scientific">Anthostomella pinea</name>
    <dbReference type="NCBI Taxonomy" id="933095"/>
    <lineage>
        <taxon>Eukaryota</taxon>
        <taxon>Fungi</taxon>
        <taxon>Dikarya</taxon>
        <taxon>Ascomycota</taxon>
        <taxon>Pezizomycotina</taxon>
        <taxon>Sordariomycetes</taxon>
        <taxon>Xylariomycetidae</taxon>
        <taxon>Xylariales</taxon>
        <taxon>Xylariaceae</taxon>
        <taxon>Anthostomella</taxon>
    </lineage>
</organism>
<feature type="compositionally biased region" description="Basic and acidic residues" evidence="1">
    <location>
        <begin position="211"/>
        <end position="222"/>
    </location>
</feature>
<protein>
    <submittedName>
        <fullName evidence="2">Uu.00g124380.m01.CDS01</fullName>
    </submittedName>
</protein>
<feature type="compositionally biased region" description="Polar residues" evidence="1">
    <location>
        <begin position="80"/>
        <end position="89"/>
    </location>
</feature>
<evidence type="ECO:0000313" key="3">
    <source>
        <dbReference type="Proteomes" id="UP001295740"/>
    </source>
</evidence>
<feature type="compositionally biased region" description="Basic residues" evidence="1">
    <location>
        <begin position="180"/>
        <end position="190"/>
    </location>
</feature>
<keyword evidence="3" id="KW-1185">Reference proteome</keyword>
<dbReference type="AlphaFoldDB" id="A0AAI8VHG9"/>
<feature type="compositionally biased region" description="Low complexity" evidence="1">
    <location>
        <begin position="1"/>
        <end position="13"/>
    </location>
</feature>
<reference evidence="2" key="1">
    <citation type="submission" date="2023-10" db="EMBL/GenBank/DDBJ databases">
        <authorList>
            <person name="Hackl T."/>
        </authorList>
    </citation>
    <scope>NUCLEOTIDE SEQUENCE</scope>
</reference>
<feature type="compositionally biased region" description="Polar residues" evidence="1">
    <location>
        <begin position="50"/>
        <end position="71"/>
    </location>
</feature>
<sequence>MASASIAASASSPAPAPSTPSPPSRVHTPATPKHGYSDPWEPYSPRKSARISSQQLNKRTPSPHSSSRQPPTRTPRKSGTLLSTPTASPQKKRMPAMDSVRRASGALTAEGTSNAADHLGISPKPKSHQKSQASSASQNTGMLPTPAKTPKKQPNAKTEAATRAIARNLFANGDDSAATPRKKKAAKKHSGLGLGSFAAEEMVEDIPIFTDSRDRVPERDNTAENPFYVTGPASTTEGPPRRRSKRTQVTIPGKGKQTIEEATRHHEEGMVVIFRGKPLWRPFADADEDDEVDVNGADQTIRQGPIARSAIKPRLLFAAEKKGKGVAHNIEDEEAPTDIEDHQLLAEDAEVAYPDAPETPLEMVDEKPDTPEAPRFAPASPPTTARASRTGTKRYHADGTPMKKSSKPRSPFDDWRRSKSRGEPHGQKREGEALAKSDAPSKRQRA</sequence>
<feature type="compositionally biased region" description="Basic and acidic residues" evidence="1">
    <location>
        <begin position="410"/>
        <end position="446"/>
    </location>
</feature>
<evidence type="ECO:0000256" key="1">
    <source>
        <dbReference type="SAM" id="MobiDB-lite"/>
    </source>
</evidence>
<accession>A0AAI8VHG9</accession>
<feature type="region of interest" description="Disordered" evidence="1">
    <location>
        <begin position="1"/>
        <end position="191"/>
    </location>
</feature>
<feature type="region of interest" description="Disordered" evidence="1">
    <location>
        <begin position="209"/>
        <end position="264"/>
    </location>
</feature>